<keyword evidence="4" id="KW-0561">Oxygen transport</keyword>
<proteinExistence type="inferred from homology"/>
<evidence type="ECO:0000256" key="3">
    <source>
        <dbReference type="ARBA" id="ARBA00023004"/>
    </source>
</evidence>
<dbReference type="SUPFAM" id="SSF46458">
    <property type="entry name" value="Globin-like"/>
    <property type="match status" value="1"/>
</dbReference>
<dbReference type="GO" id="GO:0005344">
    <property type="term" value="F:oxygen carrier activity"/>
    <property type="evidence" value="ECO:0007669"/>
    <property type="project" value="UniProtKB-KW"/>
</dbReference>
<organism evidence="6 7">
    <name type="scientific">Sinanodonta woodiana</name>
    <name type="common">Chinese pond mussel</name>
    <name type="synonym">Anodonta woodiana</name>
    <dbReference type="NCBI Taxonomy" id="1069815"/>
    <lineage>
        <taxon>Eukaryota</taxon>
        <taxon>Metazoa</taxon>
        <taxon>Spiralia</taxon>
        <taxon>Lophotrochozoa</taxon>
        <taxon>Mollusca</taxon>
        <taxon>Bivalvia</taxon>
        <taxon>Autobranchia</taxon>
        <taxon>Heteroconchia</taxon>
        <taxon>Palaeoheterodonta</taxon>
        <taxon>Unionida</taxon>
        <taxon>Unionoidea</taxon>
        <taxon>Unionidae</taxon>
        <taxon>Unioninae</taxon>
        <taxon>Sinanodonta</taxon>
    </lineage>
</organism>
<keyword evidence="2" id="KW-0479">Metal-binding</keyword>
<dbReference type="EMBL" id="JBJQND010000006">
    <property type="protein sequence ID" value="KAL3873966.1"/>
    <property type="molecule type" value="Genomic_DNA"/>
</dbReference>
<comment type="similarity">
    <text evidence="4">Belongs to the globin family.</text>
</comment>
<comment type="caution">
    <text evidence="6">The sequence shown here is derived from an EMBL/GenBank/DDBJ whole genome shotgun (WGS) entry which is preliminary data.</text>
</comment>
<dbReference type="PANTHER" id="PTHR46458:SF5">
    <property type="entry name" value="GLOBIN FAMILY PROFILE DOMAIN-CONTAINING PROTEIN"/>
    <property type="match status" value="1"/>
</dbReference>
<dbReference type="InterPro" id="IPR012292">
    <property type="entry name" value="Globin/Proto"/>
</dbReference>
<accession>A0ABD3WJ20</accession>
<dbReference type="Proteomes" id="UP001634394">
    <property type="component" value="Unassembled WGS sequence"/>
</dbReference>
<evidence type="ECO:0000313" key="6">
    <source>
        <dbReference type="EMBL" id="KAL3873966.1"/>
    </source>
</evidence>
<keyword evidence="7" id="KW-1185">Reference proteome</keyword>
<evidence type="ECO:0000256" key="1">
    <source>
        <dbReference type="ARBA" id="ARBA00022617"/>
    </source>
</evidence>
<evidence type="ECO:0000259" key="5">
    <source>
        <dbReference type="PROSITE" id="PS01033"/>
    </source>
</evidence>
<dbReference type="InterPro" id="IPR050532">
    <property type="entry name" value="Globin-like_OT"/>
</dbReference>
<keyword evidence="3" id="KW-0408">Iron</keyword>
<name>A0ABD3WJ20_SINWO</name>
<feature type="domain" description="Globin" evidence="5">
    <location>
        <begin position="19"/>
        <end position="174"/>
    </location>
</feature>
<evidence type="ECO:0000313" key="7">
    <source>
        <dbReference type="Proteomes" id="UP001634394"/>
    </source>
</evidence>
<dbReference type="GO" id="GO:0046872">
    <property type="term" value="F:metal ion binding"/>
    <property type="evidence" value="ECO:0007669"/>
    <property type="project" value="UniProtKB-KW"/>
</dbReference>
<dbReference type="InterPro" id="IPR000971">
    <property type="entry name" value="Globin"/>
</dbReference>
<gene>
    <name evidence="6" type="ORF">ACJMK2_037040</name>
</gene>
<dbReference type="Pfam" id="PF00042">
    <property type="entry name" value="Globin"/>
    <property type="match status" value="1"/>
</dbReference>
<evidence type="ECO:0000256" key="4">
    <source>
        <dbReference type="RuleBase" id="RU000356"/>
    </source>
</evidence>
<reference evidence="6 7" key="1">
    <citation type="submission" date="2024-11" db="EMBL/GenBank/DDBJ databases">
        <title>Chromosome-level genome assembly of the freshwater bivalve Anodonta woodiana.</title>
        <authorList>
            <person name="Chen X."/>
        </authorList>
    </citation>
    <scope>NUCLEOTIDE SEQUENCE [LARGE SCALE GENOMIC DNA]</scope>
    <source>
        <strain evidence="6">MN2024</strain>
        <tissue evidence="6">Gills</tissue>
    </source>
</reference>
<dbReference type="PANTHER" id="PTHR46458">
    <property type="entry name" value="BLR2807 PROTEIN"/>
    <property type="match status" value="1"/>
</dbReference>
<evidence type="ECO:0000256" key="2">
    <source>
        <dbReference type="ARBA" id="ARBA00022723"/>
    </source>
</evidence>
<dbReference type="Gene3D" id="1.10.490.10">
    <property type="entry name" value="Globins"/>
    <property type="match status" value="1"/>
</dbReference>
<keyword evidence="1 4" id="KW-0349">Heme</keyword>
<dbReference type="CDD" id="cd14766">
    <property type="entry name" value="CeGLB25-like"/>
    <property type="match status" value="1"/>
</dbReference>
<dbReference type="InterPro" id="IPR009050">
    <property type="entry name" value="Globin-like_sf"/>
</dbReference>
<protein>
    <recommendedName>
        <fullName evidence="5">Globin domain-containing protein</fullName>
    </recommendedName>
</protein>
<keyword evidence="4" id="KW-0813">Transport</keyword>
<dbReference type="PROSITE" id="PS01033">
    <property type="entry name" value="GLOBIN"/>
    <property type="match status" value="1"/>
</dbReference>
<dbReference type="AlphaFoldDB" id="A0ABD3WJ20"/>
<sequence>MADELLEPAPPAPTDPRLPFNARQIFKLQKSWKGIKRNLEATGVEMFVRMFRNNDDLKMLFSKFRNLKTMDDLRLDENVEQHGKTVMEVIDEVIANIENVDYVLDLMKNTGRIHRKFAGFTASYFWHIEKPFLEAVKITLGDRYSDNMDVIYKIFIKFLLKHLEQGMTETNCVT</sequence>